<dbReference type="Gene3D" id="3.40.630.30">
    <property type="match status" value="1"/>
</dbReference>
<dbReference type="EC" id="2.3.1.-" evidence="3"/>
<dbReference type="CDD" id="cd04301">
    <property type="entry name" value="NAT_SF"/>
    <property type="match status" value="1"/>
</dbReference>
<feature type="domain" description="N-acetyltransferase" evidence="2">
    <location>
        <begin position="9"/>
        <end position="95"/>
    </location>
</feature>
<dbReference type="RefSeq" id="WP_394300211.1">
    <property type="nucleotide sequence ID" value="NZ_JBHMQT010000009.1"/>
</dbReference>
<comment type="caution">
    <text evidence="3">The sequence shown here is derived from an EMBL/GenBank/DDBJ whole genome shotgun (WGS) entry which is preliminary data.</text>
</comment>
<dbReference type="PROSITE" id="PS51186">
    <property type="entry name" value="GNAT"/>
    <property type="match status" value="1"/>
</dbReference>
<dbReference type="InterPro" id="IPR031165">
    <property type="entry name" value="GNAT_YJDJ"/>
</dbReference>
<dbReference type="SUPFAM" id="SSF55729">
    <property type="entry name" value="Acyl-CoA N-acyltransferases (Nat)"/>
    <property type="match status" value="1"/>
</dbReference>
<keyword evidence="4" id="KW-1185">Reference proteome</keyword>
<dbReference type="GO" id="GO:0016746">
    <property type="term" value="F:acyltransferase activity"/>
    <property type="evidence" value="ECO:0007669"/>
    <property type="project" value="UniProtKB-KW"/>
</dbReference>
<keyword evidence="3" id="KW-0808">Transferase</keyword>
<sequence length="99" mass="10822">MTRQVIEVADNPEESRYEIMVDGVLAGFADYRSRPGRIVITHTEIGEEFGGRGLGGTLVREALDSARAAGLTVTPLCGFVAEYIRRHPEYQDLVAEPAS</sequence>
<gene>
    <name evidence="3" type="ORF">ACFHYQ_06760</name>
</gene>
<evidence type="ECO:0000313" key="3">
    <source>
        <dbReference type="EMBL" id="MFC0861991.1"/>
    </source>
</evidence>
<keyword evidence="3" id="KW-0012">Acyltransferase</keyword>
<reference evidence="3 4" key="1">
    <citation type="submission" date="2024-09" db="EMBL/GenBank/DDBJ databases">
        <authorList>
            <person name="Sun Q."/>
            <person name="Mori K."/>
        </authorList>
    </citation>
    <scope>NUCLEOTIDE SEQUENCE [LARGE SCALE GENOMIC DNA]</scope>
    <source>
        <strain evidence="3 4">TBRC 1851</strain>
    </source>
</reference>
<feature type="domain" description="N-acetyltransferase" evidence="1">
    <location>
        <begin position="1"/>
        <end position="99"/>
    </location>
</feature>
<dbReference type="PANTHER" id="PTHR31435">
    <property type="entry name" value="PROTEIN NATD1"/>
    <property type="match status" value="1"/>
</dbReference>
<dbReference type="InterPro" id="IPR000182">
    <property type="entry name" value="GNAT_dom"/>
</dbReference>
<protein>
    <submittedName>
        <fullName evidence="3">GNAT family N-acetyltransferase</fullName>
        <ecNumber evidence="3">2.3.1.-</ecNumber>
    </submittedName>
</protein>
<dbReference type="EMBL" id="JBHMQT010000009">
    <property type="protein sequence ID" value="MFC0861991.1"/>
    <property type="molecule type" value="Genomic_DNA"/>
</dbReference>
<dbReference type="Pfam" id="PF14542">
    <property type="entry name" value="Acetyltransf_CG"/>
    <property type="match status" value="1"/>
</dbReference>
<dbReference type="InterPro" id="IPR045057">
    <property type="entry name" value="Gcn5-rel_NAT"/>
</dbReference>
<accession>A0ABV6U0P1</accession>
<evidence type="ECO:0000259" key="1">
    <source>
        <dbReference type="PROSITE" id="PS51186"/>
    </source>
</evidence>
<proteinExistence type="predicted"/>
<evidence type="ECO:0000313" key="4">
    <source>
        <dbReference type="Proteomes" id="UP001589870"/>
    </source>
</evidence>
<dbReference type="Proteomes" id="UP001589870">
    <property type="component" value="Unassembled WGS sequence"/>
</dbReference>
<name>A0ABV6U0P1_9ACTN</name>
<dbReference type="PROSITE" id="PS51729">
    <property type="entry name" value="GNAT_YJDJ"/>
    <property type="match status" value="1"/>
</dbReference>
<dbReference type="PANTHER" id="PTHR31435:SF10">
    <property type="entry name" value="BSR4717 PROTEIN"/>
    <property type="match status" value="1"/>
</dbReference>
<organism evidence="3 4">
    <name type="scientific">Sphaerimonospora cavernae</name>
    <dbReference type="NCBI Taxonomy" id="1740611"/>
    <lineage>
        <taxon>Bacteria</taxon>
        <taxon>Bacillati</taxon>
        <taxon>Actinomycetota</taxon>
        <taxon>Actinomycetes</taxon>
        <taxon>Streptosporangiales</taxon>
        <taxon>Streptosporangiaceae</taxon>
        <taxon>Sphaerimonospora</taxon>
    </lineage>
</organism>
<dbReference type="InterPro" id="IPR016181">
    <property type="entry name" value="Acyl_CoA_acyltransferase"/>
</dbReference>
<evidence type="ECO:0000259" key="2">
    <source>
        <dbReference type="PROSITE" id="PS51729"/>
    </source>
</evidence>